<accession>A0A101M3B3</accession>
<dbReference type="EMBL" id="LKAM01000002">
    <property type="protein sequence ID" value="KUM50112.1"/>
    <property type="molecule type" value="Genomic_DNA"/>
</dbReference>
<reference evidence="1" key="1">
    <citation type="journal article" date="2015" name="Genome Biol. Evol.">
        <title>Organellar Genomes of White Spruce (Picea glauca): Assembly and Annotation.</title>
        <authorList>
            <person name="Jackman S.D."/>
            <person name="Warren R.L."/>
            <person name="Gibb E.A."/>
            <person name="Vandervalk B.P."/>
            <person name="Mohamadi H."/>
            <person name="Chu J."/>
            <person name="Raymond A."/>
            <person name="Pleasance S."/>
            <person name="Coope R."/>
            <person name="Wildung M.R."/>
            <person name="Ritland C.E."/>
            <person name="Bousquet J."/>
            <person name="Jones S.J."/>
            <person name="Bohlmann J."/>
            <person name="Birol I."/>
        </authorList>
    </citation>
    <scope>NUCLEOTIDE SEQUENCE [LARGE SCALE GENOMIC DNA]</scope>
    <source>
        <tissue evidence="1">Flushing bud</tissue>
    </source>
</reference>
<dbReference type="AlphaFoldDB" id="A0A101M3B3"/>
<gene>
    <name evidence="1" type="ORF">ABT39_MTgene3340</name>
</gene>
<evidence type="ECO:0000313" key="1">
    <source>
        <dbReference type="EMBL" id="KUM50112.1"/>
    </source>
</evidence>
<sequence length="60" mass="6638">MKLLPLCFLTRAYCLPGTRPSGPALLCLVLARVLQGYSSRPLGLDLPLWTNKYGVLNYSL</sequence>
<organism evidence="1">
    <name type="scientific">Picea glauca</name>
    <name type="common">White spruce</name>
    <name type="synonym">Pinus glauca</name>
    <dbReference type="NCBI Taxonomy" id="3330"/>
    <lineage>
        <taxon>Eukaryota</taxon>
        <taxon>Viridiplantae</taxon>
        <taxon>Streptophyta</taxon>
        <taxon>Embryophyta</taxon>
        <taxon>Tracheophyta</taxon>
        <taxon>Spermatophyta</taxon>
        <taxon>Pinopsida</taxon>
        <taxon>Pinidae</taxon>
        <taxon>Conifers I</taxon>
        <taxon>Pinales</taxon>
        <taxon>Pinaceae</taxon>
        <taxon>Picea</taxon>
    </lineage>
</organism>
<proteinExistence type="predicted"/>
<geneLocation type="mitochondrion" evidence="1"/>
<protein>
    <submittedName>
        <fullName evidence="1">Uncharacterized protein</fullName>
    </submittedName>
</protein>
<name>A0A101M3B3_PICGL</name>
<comment type="caution">
    <text evidence="1">The sequence shown here is derived from an EMBL/GenBank/DDBJ whole genome shotgun (WGS) entry which is preliminary data.</text>
</comment>
<keyword evidence="1" id="KW-0496">Mitochondrion</keyword>